<sequence length="413" mass="47225">MTDVDVKPFRERIRGYSEQTLPFELGRCPNCDRISMYVCCNCKKWYCSTECAHDHLSRNDGSACIGRKMSFGEEGASASIETKHDSYQINEQYSELEGSNQHPESRGAQHDIYQTVNKYSLEEDQRSGSRGSQQSINTELRDQRGSNKTSKGRSGYSDGFDDERISKQRKDGENKGNHRNRDSRNSMSKANYSASESGYDEDSVKKSNEISKKSSGNNDRPFRFLGDRKCQTKHVDNGQGNNGRFQGRQNRPDRKSFNNRNSQHDNDVYVRKDNDASSQLSRMVMISSATKDENVYWVYKKTSLPDLVDMLKALNEINSSIKSVKPLLDFVCAAPFKGEWYRAKIIKIFEDAAVVRFLDYGNECRVKLDELRLIPKELVSKPPLAFKIRIQGPPVKFEENEEIVVKLISQVSF</sequence>
<feature type="compositionally biased region" description="Basic and acidic residues" evidence="1">
    <location>
        <begin position="202"/>
        <end position="212"/>
    </location>
</feature>
<dbReference type="AlphaFoldDB" id="A0A4P6DAQ5"/>
<organism evidence="3">
    <name type="scientific">Rhodnius prolixus</name>
    <name type="common">Triatomid bug</name>
    <dbReference type="NCBI Taxonomy" id="13249"/>
    <lineage>
        <taxon>Eukaryota</taxon>
        <taxon>Metazoa</taxon>
        <taxon>Ecdysozoa</taxon>
        <taxon>Arthropoda</taxon>
        <taxon>Hexapoda</taxon>
        <taxon>Insecta</taxon>
        <taxon>Pterygota</taxon>
        <taxon>Neoptera</taxon>
        <taxon>Paraneoptera</taxon>
        <taxon>Hemiptera</taxon>
        <taxon>Heteroptera</taxon>
        <taxon>Panheteroptera</taxon>
        <taxon>Cimicomorpha</taxon>
        <taxon>Reduviidae</taxon>
        <taxon>Triatominae</taxon>
        <taxon>Rhodnius</taxon>
    </lineage>
</organism>
<feature type="compositionally biased region" description="Basic and acidic residues" evidence="1">
    <location>
        <begin position="220"/>
        <end position="236"/>
    </location>
</feature>
<feature type="compositionally biased region" description="Basic and acidic residues" evidence="1">
    <location>
        <begin position="250"/>
        <end position="268"/>
    </location>
</feature>
<feature type="region of interest" description="Disordered" evidence="1">
    <location>
        <begin position="120"/>
        <end position="268"/>
    </location>
</feature>
<dbReference type="Pfam" id="PF00567">
    <property type="entry name" value="TUDOR"/>
    <property type="match status" value="1"/>
</dbReference>
<accession>A0A4P6DAQ5</accession>
<feature type="domain" description="Tudor" evidence="2">
    <location>
        <begin position="325"/>
        <end position="381"/>
    </location>
</feature>
<dbReference type="SUPFAM" id="SSF63748">
    <property type="entry name" value="Tudor/PWWP/MBT"/>
    <property type="match status" value="1"/>
</dbReference>
<dbReference type="VEuPathDB" id="VectorBase:RPRC007716"/>
<reference evidence="3" key="1">
    <citation type="submission" date="2019-04" db="EMBL/GenBank/DDBJ databases">
        <title>Analysis of the testis transcriptome of the Chagas disease vector Rhodnius prolixus.</title>
        <authorList>
            <person name="Cesar J."/>
            <person name="Ribeiro J.M."/>
            <person name="Pereira M.H."/>
            <person name="Araujo R.N."/>
            <person name="Gontijo N.F."/>
            <person name="Pessoa G."/>
            <person name="Sant'Anna M.V."/>
            <person name="Sorgine M.H."/>
            <person name="Majerowicz D."/>
            <person name="Carvalho A.B."/>
            <person name="Braz G."/>
            <person name="Mesquita R."/>
            <person name="Lagerblad P.O."/>
            <person name="Koerich L.B."/>
        </authorList>
    </citation>
    <scope>NUCLEOTIDE SEQUENCE</scope>
</reference>
<protein>
    <recommendedName>
        <fullName evidence="2">Tudor domain-containing protein</fullName>
    </recommendedName>
</protein>
<dbReference type="PROSITE" id="PS50304">
    <property type="entry name" value="TUDOR"/>
    <property type="match status" value="1"/>
</dbReference>
<evidence type="ECO:0000259" key="2">
    <source>
        <dbReference type="PROSITE" id="PS50304"/>
    </source>
</evidence>
<dbReference type="PANTHER" id="PTHR22948">
    <property type="entry name" value="TUDOR DOMAIN CONTAINING PROTEIN"/>
    <property type="match status" value="1"/>
</dbReference>
<feature type="compositionally biased region" description="Polar residues" evidence="1">
    <location>
        <begin position="185"/>
        <end position="196"/>
    </location>
</feature>
<evidence type="ECO:0000313" key="3">
    <source>
        <dbReference type="EMBL" id="MOY45380.1"/>
    </source>
</evidence>
<evidence type="ECO:0000256" key="1">
    <source>
        <dbReference type="SAM" id="MobiDB-lite"/>
    </source>
</evidence>
<name>A0A4P6DAQ5_RHOPR</name>
<dbReference type="EMBL" id="GHKJ01000350">
    <property type="protein sequence ID" value="MOY45380.1"/>
    <property type="molecule type" value="Transcribed_RNA"/>
</dbReference>
<dbReference type="Gene3D" id="2.30.30.140">
    <property type="match status" value="1"/>
</dbReference>
<feature type="compositionally biased region" description="Low complexity" evidence="1">
    <location>
        <begin position="237"/>
        <end position="249"/>
    </location>
</feature>
<feature type="compositionally biased region" description="Basic and acidic residues" evidence="1">
    <location>
        <begin position="162"/>
        <end position="184"/>
    </location>
</feature>
<proteinExistence type="predicted"/>
<dbReference type="VEuPathDB" id="VectorBase:RPRC007717"/>
<dbReference type="InterPro" id="IPR002999">
    <property type="entry name" value="Tudor"/>
</dbReference>
<dbReference type="SMART" id="SM00333">
    <property type="entry name" value="TUDOR"/>
    <property type="match status" value="1"/>
</dbReference>
<dbReference type="InterPro" id="IPR050621">
    <property type="entry name" value="Tudor_domain_containing"/>
</dbReference>